<feature type="compositionally biased region" description="Polar residues" evidence="1">
    <location>
        <begin position="13"/>
        <end position="36"/>
    </location>
</feature>
<organism evidence="2 3">
    <name type="scientific">Liparis tanakae</name>
    <name type="common">Tanaka's snailfish</name>
    <dbReference type="NCBI Taxonomy" id="230148"/>
    <lineage>
        <taxon>Eukaryota</taxon>
        <taxon>Metazoa</taxon>
        <taxon>Chordata</taxon>
        <taxon>Craniata</taxon>
        <taxon>Vertebrata</taxon>
        <taxon>Euteleostomi</taxon>
        <taxon>Actinopterygii</taxon>
        <taxon>Neopterygii</taxon>
        <taxon>Teleostei</taxon>
        <taxon>Neoteleostei</taxon>
        <taxon>Acanthomorphata</taxon>
        <taxon>Eupercaria</taxon>
        <taxon>Perciformes</taxon>
        <taxon>Cottioidei</taxon>
        <taxon>Cottales</taxon>
        <taxon>Liparidae</taxon>
        <taxon>Liparis</taxon>
    </lineage>
</organism>
<name>A0A4Z2EKQ9_9TELE</name>
<feature type="compositionally biased region" description="Polar residues" evidence="1">
    <location>
        <begin position="76"/>
        <end position="90"/>
    </location>
</feature>
<keyword evidence="3" id="KW-1185">Reference proteome</keyword>
<accession>A0A4Z2EKQ9</accession>
<dbReference type="Proteomes" id="UP000314294">
    <property type="component" value="Unassembled WGS sequence"/>
</dbReference>
<evidence type="ECO:0000256" key="1">
    <source>
        <dbReference type="SAM" id="MobiDB-lite"/>
    </source>
</evidence>
<evidence type="ECO:0000313" key="3">
    <source>
        <dbReference type="Proteomes" id="UP000314294"/>
    </source>
</evidence>
<dbReference type="EMBL" id="SRLO01005980">
    <property type="protein sequence ID" value="TNN29170.1"/>
    <property type="molecule type" value="Genomic_DNA"/>
</dbReference>
<reference evidence="2 3" key="1">
    <citation type="submission" date="2019-03" db="EMBL/GenBank/DDBJ databases">
        <title>First draft genome of Liparis tanakae, snailfish: a comprehensive survey of snailfish specific genes.</title>
        <authorList>
            <person name="Kim W."/>
            <person name="Song I."/>
            <person name="Jeong J.-H."/>
            <person name="Kim D."/>
            <person name="Kim S."/>
            <person name="Ryu S."/>
            <person name="Song J.Y."/>
            <person name="Lee S.K."/>
        </authorList>
    </citation>
    <scope>NUCLEOTIDE SEQUENCE [LARGE SCALE GENOMIC DNA]</scope>
    <source>
        <tissue evidence="2">Muscle</tissue>
    </source>
</reference>
<feature type="region of interest" description="Disordered" evidence="1">
    <location>
        <begin position="135"/>
        <end position="161"/>
    </location>
</feature>
<sequence length="322" mass="34721">MASTVAAVATLAKDTQASWKQPSTASVCTGSSSTANVRGRQHTHTWRGRSHNSKASDQPSENIEDEHREVGAQAQKDLQQQDGCQGNLPGNHTGGARLQAGEGRGRRVRRSPAAPLRGRVALGIRAALASMLSFRASPSRHRSRCPEPPASSRLQRRQKERLPPPLLRGLVSVTPVLMGSTLPYRADEDPVAMTMLMAASSSQDFGHSSVCLQSSGWESTALNCPNLASIGGVGVSRTPGERILQVASDALMRLLVFVNHSITTEMQRLRPPVSRNSGCFISQTSSLQELRMLLISRGHHISDLISHSACLLETCTRRCPTV</sequence>
<dbReference type="AlphaFoldDB" id="A0A4Z2EKQ9"/>
<gene>
    <name evidence="2" type="ORF">EYF80_060683</name>
</gene>
<protein>
    <submittedName>
        <fullName evidence="2">Uncharacterized protein</fullName>
    </submittedName>
</protein>
<proteinExistence type="predicted"/>
<comment type="caution">
    <text evidence="2">The sequence shown here is derived from an EMBL/GenBank/DDBJ whole genome shotgun (WGS) entry which is preliminary data.</text>
</comment>
<feature type="region of interest" description="Disordered" evidence="1">
    <location>
        <begin position="12"/>
        <end position="114"/>
    </location>
</feature>
<evidence type="ECO:0000313" key="2">
    <source>
        <dbReference type="EMBL" id="TNN29170.1"/>
    </source>
</evidence>
<feature type="compositionally biased region" description="Basic residues" evidence="1">
    <location>
        <begin position="39"/>
        <end position="52"/>
    </location>
</feature>